<keyword evidence="2" id="KW-0378">Hydrolase</keyword>
<keyword evidence="1" id="KW-0732">Signal</keyword>
<dbReference type="GO" id="GO:0016787">
    <property type="term" value="F:hydrolase activity"/>
    <property type="evidence" value="ECO:0007669"/>
    <property type="project" value="UniProtKB-KW"/>
</dbReference>
<evidence type="ECO:0000256" key="1">
    <source>
        <dbReference type="ARBA" id="ARBA00022729"/>
    </source>
</evidence>
<dbReference type="Proteomes" id="UP000184278">
    <property type="component" value="Unassembled WGS sequence"/>
</dbReference>
<dbReference type="Pfam" id="PF02872">
    <property type="entry name" value="5_nucleotid_C"/>
    <property type="match status" value="1"/>
</dbReference>
<dbReference type="GO" id="GO:0030288">
    <property type="term" value="C:outer membrane-bounded periplasmic space"/>
    <property type="evidence" value="ECO:0007669"/>
    <property type="project" value="TreeGrafter"/>
</dbReference>
<accession>A0A1M6CWL3</accession>
<dbReference type="PANTHER" id="PTHR11575:SF24">
    <property type="entry name" value="5'-NUCLEOTIDASE"/>
    <property type="match status" value="1"/>
</dbReference>
<dbReference type="GeneID" id="89511137"/>
<dbReference type="InterPro" id="IPR029052">
    <property type="entry name" value="Metallo-depent_PP-like"/>
</dbReference>
<comment type="similarity">
    <text evidence="2">Belongs to the 5'-nucleotidase family.</text>
</comment>
<dbReference type="PRINTS" id="PR01607">
    <property type="entry name" value="APYRASEFAMLY"/>
</dbReference>
<name>A0A1M6CWL3_BUTFI</name>
<evidence type="ECO:0000259" key="3">
    <source>
        <dbReference type="Pfam" id="PF00149"/>
    </source>
</evidence>
<dbReference type="OrthoDB" id="7820733at2"/>
<dbReference type="RefSeq" id="WP_073389534.1">
    <property type="nucleotide sequence ID" value="NZ_FQXK01000036.1"/>
</dbReference>
<dbReference type="SUPFAM" id="SSF56300">
    <property type="entry name" value="Metallo-dependent phosphatases"/>
    <property type="match status" value="1"/>
</dbReference>
<dbReference type="SUPFAM" id="SSF55816">
    <property type="entry name" value="5'-nucleotidase (syn. UDP-sugar hydrolase), C-terminal domain"/>
    <property type="match status" value="1"/>
</dbReference>
<dbReference type="InterPro" id="IPR008334">
    <property type="entry name" value="5'-Nucleotdase_C"/>
</dbReference>
<evidence type="ECO:0000256" key="2">
    <source>
        <dbReference type="RuleBase" id="RU362119"/>
    </source>
</evidence>
<evidence type="ECO:0000313" key="6">
    <source>
        <dbReference type="Proteomes" id="UP000184278"/>
    </source>
</evidence>
<proteinExistence type="inferred from homology"/>
<keyword evidence="6" id="KW-1185">Reference proteome</keyword>
<dbReference type="GO" id="GO:0000166">
    <property type="term" value="F:nucleotide binding"/>
    <property type="evidence" value="ECO:0007669"/>
    <property type="project" value="UniProtKB-KW"/>
</dbReference>
<reference evidence="6" key="1">
    <citation type="submission" date="2016-11" db="EMBL/GenBank/DDBJ databases">
        <authorList>
            <person name="Varghese N."/>
            <person name="Submissions S."/>
        </authorList>
    </citation>
    <scope>NUCLEOTIDE SEQUENCE [LARGE SCALE GENOMIC DNA]</scope>
    <source>
        <strain evidence="6">DSM 3071</strain>
    </source>
</reference>
<dbReference type="GO" id="GO:0009166">
    <property type="term" value="P:nucleotide catabolic process"/>
    <property type="evidence" value="ECO:0007669"/>
    <property type="project" value="InterPro"/>
</dbReference>
<keyword evidence="2" id="KW-0547">Nucleotide-binding</keyword>
<dbReference type="CDD" id="cd00845">
    <property type="entry name" value="MPP_UshA_N_like"/>
    <property type="match status" value="1"/>
</dbReference>
<dbReference type="Gene3D" id="3.90.780.10">
    <property type="entry name" value="5'-Nucleotidase, C-terminal domain"/>
    <property type="match status" value="1"/>
</dbReference>
<dbReference type="InterPro" id="IPR036907">
    <property type="entry name" value="5'-Nucleotdase_C_sf"/>
</dbReference>
<dbReference type="InterPro" id="IPR004843">
    <property type="entry name" value="Calcineurin-like_PHP"/>
</dbReference>
<evidence type="ECO:0000313" key="5">
    <source>
        <dbReference type="EMBL" id="SHI65386.1"/>
    </source>
</evidence>
<evidence type="ECO:0000259" key="4">
    <source>
        <dbReference type="Pfam" id="PF02872"/>
    </source>
</evidence>
<dbReference type="AlphaFoldDB" id="A0A1M6CWL3"/>
<dbReference type="PANTHER" id="PTHR11575">
    <property type="entry name" value="5'-NUCLEOTIDASE-RELATED"/>
    <property type="match status" value="1"/>
</dbReference>
<dbReference type="STRING" id="1121131.SAMN02745229_03404"/>
<dbReference type="Pfam" id="PF00149">
    <property type="entry name" value="Metallophos"/>
    <property type="match status" value="1"/>
</dbReference>
<feature type="domain" description="5'-Nucleotidase C-terminal" evidence="4">
    <location>
        <begin position="306"/>
        <end position="442"/>
    </location>
</feature>
<feature type="domain" description="Calcineurin-like phosphoesterase" evidence="3">
    <location>
        <begin position="8"/>
        <end position="219"/>
    </location>
</feature>
<dbReference type="EMBL" id="FQXK01000036">
    <property type="protein sequence ID" value="SHI65386.1"/>
    <property type="molecule type" value="Genomic_DNA"/>
</dbReference>
<organism evidence="5 6">
    <name type="scientific">Butyrivibrio fibrisolvens DSM 3071</name>
    <dbReference type="NCBI Taxonomy" id="1121131"/>
    <lineage>
        <taxon>Bacteria</taxon>
        <taxon>Bacillati</taxon>
        <taxon>Bacillota</taxon>
        <taxon>Clostridia</taxon>
        <taxon>Lachnospirales</taxon>
        <taxon>Lachnospiraceae</taxon>
        <taxon>Butyrivibrio</taxon>
    </lineage>
</organism>
<sequence length="496" mass="55577">MKNLKKLTLLHSNDMHGDFLAEQVDQDLIGGVSLLSGYVSKVRHEEKNVLYAIAGDMFRGSVIDSEFHGISTIQIMNMLAPDIVTLGNHEVDYGVSHLLFLEKCAEFPIINANLHIKTNNARLFEPCKIIEIDGMKILFIGIITEVALMQCKMDKMIGTLVTLQDAAEEVGRICDTYNALDIDFTVLLTHIGFEEDQMLAAMLDPAWGVDVIIGGHSHTFIEEPAVVNGIPIVQAGTGTDQIGRFDIMIDTDNNCIDSYTWKPIPINERTCPKDPGIEEIINNYKTSTDAKYGRIITKFVRELTHPTRIEETELGDLYADALRETLGLDIMLLGSGSIRTEKLGPVVTKKDFDENFPYNDGVFVTYWTGKQLKQGLLRMLRDEALAGEHTEFYQLSEGLEVEYDQKSHSFLKFNFNGEPIDDNKIYSVGLEQFHYTNTKDSFDLEVADLDKNRTSRQICTSCAGVLEELLQKGQHQDAMGKGRLIIHLEDGTTKGV</sequence>
<dbReference type="Gene3D" id="3.60.21.10">
    <property type="match status" value="1"/>
</dbReference>
<dbReference type="InterPro" id="IPR006179">
    <property type="entry name" value="5_nucleotidase/apyrase"/>
</dbReference>
<protein>
    <submittedName>
        <fullName evidence="5">5'-nucleotidase</fullName>
    </submittedName>
</protein>
<gene>
    <name evidence="5" type="ORF">SAMN02745229_03404</name>
</gene>